<organism evidence="1 2">
    <name type="scientific">Racocetra persica</name>
    <dbReference type="NCBI Taxonomy" id="160502"/>
    <lineage>
        <taxon>Eukaryota</taxon>
        <taxon>Fungi</taxon>
        <taxon>Fungi incertae sedis</taxon>
        <taxon>Mucoromycota</taxon>
        <taxon>Glomeromycotina</taxon>
        <taxon>Glomeromycetes</taxon>
        <taxon>Diversisporales</taxon>
        <taxon>Gigasporaceae</taxon>
        <taxon>Racocetra</taxon>
    </lineage>
</organism>
<proteinExistence type="predicted"/>
<accession>A0ACA9KK95</accession>
<evidence type="ECO:0000313" key="1">
    <source>
        <dbReference type="EMBL" id="CAG8476370.1"/>
    </source>
</evidence>
<name>A0ACA9KK95_9GLOM</name>
<dbReference type="EMBL" id="CAJVQC010000639">
    <property type="protein sequence ID" value="CAG8476370.1"/>
    <property type="molecule type" value="Genomic_DNA"/>
</dbReference>
<dbReference type="Proteomes" id="UP000789920">
    <property type="component" value="Unassembled WGS sequence"/>
</dbReference>
<protein>
    <submittedName>
        <fullName evidence="1">4585_t:CDS:1</fullName>
    </submittedName>
</protein>
<reference evidence="1" key="1">
    <citation type="submission" date="2021-06" db="EMBL/GenBank/DDBJ databases">
        <authorList>
            <person name="Kallberg Y."/>
            <person name="Tangrot J."/>
            <person name="Rosling A."/>
        </authorList>
    </citation>
    <scope>NUCLEOTIDE SEQUENCE</scope>
    <source>
        <strain evidence="1">MA461A</strain>
    </source>
</reference>
<comment type="caution">
    <text evidence="1">The sequence shown here is derived from an EMBL/GenBank/DDBJ whole genome shotgun (WGS) entry which is preliminary data.</text>
</comment>
<sequence>MTLVDFSFVIQEGETEIEYVYVEERVRRKSLCKKKKELKNKVVVFLRSKHISCVGTGTSWPTVLAAEYSSSF</sequence>
<evidence type="ECO:0000313" key="2">
    <source>
        <dbReference type="Proteomes" id="UP000789920"/>
    </source>
</evidence>
<gene>
    <name evidence="1" type="ORF">RPERSI_LOCUS791</name>
</gene>
<keyword evidence="2" id="KW-1185">Reference proteome</keyword>